<evidence type="ECO:0000256" key="1">
    <source>
        <dbReference type="ARBA" id="ARBA00004776"/>
    </source>
</evidence>
<protein>
    <recommendedName>
        <fullName evidence="6">Glycosyltransferase 2-like domain-containing protein</fullName>
    </recommendedName>
</protein>
<dbReference type="STRING" id="767452.AVL62_14640"/>
<accession>A0A0W8I4A1</accession>
<feature type="domain" description="Glycosyltransferase 2-like" evidence="6">
    <location>
        <begin position="362"/>
        <end position="539"/>
    </location>
</feature>
<feature type="compositionally biased region" description="Pro residues" evidence="5">
    <location>
        <begin position="156"/>
        <end position="175"/>
    </location>
</feature>
<comment type="caution">
    <text evidence="7">The sequence shown here is derived from an EMBL/GenBank/DDBJ whole genome shotgun (WGS) entry which is preliminary data.</text>
</comment>
<reference evidence="7 8" key="1">
    <citation type="submission" date="2015-12" db="EMBL/GenBank/DDBJ databases">
        <title>Serinicoccus chungangenesis strain CD08_5 genome sequencing and assembly.</title>
        <authorList>
            <person name="Chander A.M."/>
            <person name="Kaur G."/>
            <person name="Nair G.R."/>
            <person name="Dhawan D.K."/>
            <person name="Kochhar R.K."/>
            <person name="Mayilraj S."/>
            <person name="Bhadada S.K."/>
        </authorList>
    </citation>
    <scope>NUCLEOTIDE SEQUENCE [LARGE SCALE GENOMIC DNA]</scope>
    <source>
        <strain evidence="7 8">CD08_5</strain>
    </source>
</reference>
<dbReference type="SUPFAM" id="SSF53756">
    <property type="entry name" value="UDP-Glycosyltransferase/glycogen phosphorylase"/>
    <property type="match status" value="1"/>
</dbReference>
<evidence type="ECO:0000313" key="7">
    <source>
        <dbReference type="EMBL" id="KUG52808.1"/>
    </source>
</evidence>
<keyword evidence="4" id="KW-0808">Transferase</keyword>
<dbReference type="PANTHER" id="PTHR43179">
    <property type="entry name" value="RHAMNOSYLTRANSFERASE WBBL"/>
    <property type="match status" value="1"/>
</dbReference>
<dbReference type="Proteomes" id="UP000054837">
    <property type="component" value="Unassembled WGS sequence"/>
</dbReference>
<dbReference type="SUPFAM" id="SSF53448">
    <property type="entry name" value="Nucleotide-diphospho-sugar transferases"/>
    <property type="match status" value="1"/>
</dbReference>
<organism evidence="7 8">
    <name type="scientific">Serinicoccus chungangensis</name>
    <dbReference type="NCBI Taxonomy" id="767452"/>
    <lineage>
        <taxon>Bacteria</taxon>
        <taxon>Bacillati</taxon>
        <taxon>Actinomycetota</taxon>
        <taxon>Actinomycetes</taxon>
        <taxon>Micrococcales</taxon>
        <taxon>Ornithinimicrobiaceae</taxon>
        <taxon>Serinicoccus</taxon>
    </lineage>
</organism>
<dbReference type="AlphaFoldDB" id="A0A0W8I4A1"/>
<dbReference type="InterPro" id="IPR029044">
    <property type="entry name" value="Nucleotide-diphossugar_trans"/>
</dbReference>
<sequence length="783" mass="83177">MGLAPVSRSLVHLVPGPEEHGVARHGLGVHPHLGEAELLRCDRLDELPDAAVAGRVVLAQVTDRLLAPSPDQGLEQWRRVLRGAVRVTVVLHDLPQRSDGRHRRARSELYAGLAASADTVVVASAHERLLLAAALRWARPDVATAVLDRTEVVPLPVEPDPGAAPRPSSPTTPPPPLTVVTLGFVYPGKGLEEVVDAVALAARDPRLQDRAVEVVNLGGASQGHEDLLEELAGRAREAGVRWHATGYVPDEALPGLLAAATVPVAAHRHVSASGSVATWLAAGRRPLLLDSRYARELADRLPGTVRTVPEDGLAPALAEALVAASSRDGADPTWSSPDVRLGPTWEEAGGRVAGPARQPAVSVVVPYYRDQELLDLLVARLAAQTGVRGGLELVVADDGSPRPPTLPAAPHGALGRIRVLRQPDEGFRLAAARNLGLGAATGRVLVLLDGDTVPEDGYVAALQRVCVDAPTLAVGRRRHADLRRHPDLRGEAHWPPSAELPAPAWLAEGYAGTQDLRSADDTSFRFVIGAVTGVSRAVLDAVGGFEGRLTGYGGEDWEFAWRCWLAGADLRHVPDAVAWHDGPDVAGRADAAGTGLAGVKNAETARLAHLLPHPLVRGRGWTYPQPDVVVDLDVQGWTPGQVLLVVESVLRQGDVGVWLTGTDATAGHETPGPGDGLPPDLRLHRGRLPAAVLARARAEVRLTRPVWVHRLPWRPWPARVDVPDPSRSPWTEDPASGVQVRVTRGSGRARLQGVPSGPCFLDADAVEPVPPDVVVEHWRAAHP</sequence>
<feature type="region of interest" description="Disordered" evidence="5">
    <location>
        <begin position="155"/>
        <end position="175"/>
    </location>
</feature>
<proteinExistence type="inferred from homology"/>
<evidence type="ECO:0000313" key="8">
    <source>
        <dbReference type="Proteomes" id="UP000054837"/>
    </source>
</evidence>
<evidence type="ECO:0000256" key="2">
    <source>
        <dbReference type="ARBA" id="ARBA00006739"/>
    </source>
</evidence>
<evidence type="ECO:0000256" key="5">
    <source>
        <dbReference type="SAM" id="MobiDB-lite"/>
    </source>
</evidence>
<dbReference type="InterPro" id="IPR001173">
    <property type="entry name" value="Glyco_trans_2-like"/>
</dbReference>
<comment type="pathway">
    <text evidence="1">Cell wall biogenesis; cell wall polysaccharide biosynthesis.</text>
</comment>
<keyword evidence="3" id="KW-0328">Glycosyltransferase</keyword>
<evidence type="ECO:0000259" key="6">
    <source>
        <dbReference type="Pfam" id="PF00535"/>
    </source>
</evidence>
<name>A0A0W8I4A1_9MICO</name>
<gene>
    <name evidence="7" type="ORF">AVL62_14640</name>
</gene>
<evidence type="ECO:0000256" key="4">
    <source>
        <dbReference type="ARBA" id="ARBA00022679"/>
    </source>
</evidence>
<dbReference type="GO" id="GO:0016757">
    <property type="term" value="F:glycosyltransferase activity"/>
    <property type="evidence" value="ECO:0007669"/>
    <property type="project" value="UniProtKB-KW"/>
</dbReference>
<keyword evidence="8" id="KW-1185">Reference proteome</keyword>
<dbReference type="Gene3D" id="3.40.50.2000">
    <property type="entry name" value="Glycogen Phosphorylase B"/>
    <property type="match status" value="1"/>
</dbReference>
<dbReference type="PANTHER" id="PTHR43179:SF12">
    <property type="entry name" value="GALACTOFURANOSYLTRANSFERASE GLFT2"/>
    <property type="match status" value="1"/>
</dbReference>
<dbReference type="EMBL" id="LQBL01000029">
    <property type="protein sequence ID" value="KUG52808.1"/>
    <property type="molecule type" value="Genomic_DNA"/>
</dbReference>
<comment type="similarity">
    <text evidence="2">Belongs to the glycosyltransferase 2 family.</text>
</comment>
<dbReference type="Gene3D" id="3.90.550.10">
    <property type="entry name" value="Spore Coat Polysaccharide Biosynthesis Protein SpsA, Chain A"/>
    <property type="match status" value="1"/>
</dbReference>
<dbReference type="Pfam" id="PF00535">
    <property type="entry name" value="Glycos_transf_2"/>
    <property type="match status" value="1"/>
</dbReference>
<evidence type="ECO:0000256" key="3">
    <source>
        <dbReference type="ARBA" id="ARBA00022676"/>
    </source>
</evidence>